<dbReference type="Proteomes" id="UP001500729">
    <property type="component" value="Unassembled WGS sequence"/>
</dbReference>
<gene>
    <name evidence="6" type="ORF">GCM10009533_35050</name>
</gene>
<comment type="subcellular location">
    <subcellularLocation>
        <location evidence="1">Membrane</location>
        <topology evidence="1">Multi-pass membrane protein</topology>
    </subcellularLocation>
</comment>
<evidence type="ECO:0000313" key="6">
    <source>
        <dbReference type="EMBL" id="GAA0532955.1"/>
    </source>
</evidence>
<comment type="caution">
    <text evidence="6">The sequence shown here is derived from an EMBL/GenBank/DDBJ whole genome shotgun (WGS) entry which is preliminary data.</text>
</comment>
<keyword evidence="4" id="KW-0472">Membrane</keyword>
<organism evidence="6 7">
    <name type="scientific">Saccharopolyspora erythraea</name>
    <name type="common">Streptomyces erythraeus</name>
    <dbReference type="NCBI Taxonomy" id="1836"/>
    <lineage>
        <taxon>Bacteria</taxon>
        <taxon>Bacillati</taxon>
        <taxon>Actinomycetota</taxon>
        <taxon>Actinomycetes</taxon>
        <taxon>Pseudonocardiales</taxon>
        <taxon>Pseudonocardiaceae</taxon>
        <taxon>Saccharopolyspora</taxon>
    </lineage>
</organism>
<evidence type="ECO:0000256" key="2">
    <source>
        <dbReference type="ARBA" id="ARBA00022692"/>
    </source>
</evidence>
<feature type="region of interest" description="Disordered" evidence="5">
    <location>
        <begin position="149"/>
        <end position="179"/>
    </location>
</feature>
<evidence type="ECO:0000256" key="5">
    <source>
        <dbReference type="SAM" id="MobiDB-lite"/>
    </source>
</evidence>
<reference evidence="6 7" key="1">
    <citation type="journal article" date="2019" name="Int. J. Syst. Evol. Microbiol.">
        <title>The Global Catalogue of Microorganisms (GCM) 10K type strain sequencing project: providing services to taxonomists for standard genome sequencing and annotation.</title>
        <authorList>
            <consortium name="The Broad Institute Genomics Platform"/>
            <consortium name="The Broad Institute Genome Sequencing Center for Infectious Disease"/>
            <person name="Wu L."/>
            <person name="Ma J."/>
        </authorList>
    </citation>
    <scope>NUCLEOTIDE SEQUENCE [LARGE SCALE GENOMIC DNA]</scope>
    <source>
        <strain evidence="6 7">JCM 10303</strain>
    </source>
</reference>
<sequence length="179" mass="19397">MLIRRLARPLLATTFIYGGVQALRDVPSHAKAASPLLEKTTGKVRDSLPEQVPTDPETLVRIDAMVKIGAGTMLALGKFPRLASLLLAGSVVPTTLAGHPFWEISDPEQRQSQQIHFYKNLGLLGGLLISAVDTGGKPSVGYRARHTAQRARHTAHKVSEQTHQAVGTGKGKGRKKRRK</sequence>
<keyword evidence="3" id="KW-1133">Transmembrane helix</keyword>
<evidence type="ECO:0000313" key="7">
    <source>
        <dbReference type="Proteomes" id="UP001500729"/>
    </source>
</evidence>
<name>A0ABN1D3T2_SACER</name>
<evidence type="ECO:0000256" key="3">
    <source>
        <dbReference type="ARBA" id="ARBA00022989"/>
    </source>
</evidence>
<evidence type="ECO:0000256" key="4">
    <source>
        <dbReference type="ARBA" id="ARBA00023136"/>
    </source>
</evidence>
<evidence type="ECO:0000256" key="1">
    <source>
        <dbReference type="ARBA" id="ARBA00004141"/>
    </source>
</evidence>
<keyword evidence="2" id="KW-0812">Transmembrane</keyword>
<dbReference type="InterPro" id="IPR032808">
    <property type="entry name" value="DoxX"/>
</dbReference>
<dbReference type="Pfam" id="PF07681">
    <property type="entry name" value="DoxX"/>
    <property type="match status" value="1"/>
</dbReference>
<dbReference type="EMBL" id="BAAAGS010000022">
    <property type="protein sequence ID" value="GAA0532955.1"/>
    <property type="molecule type" value="Genomic_DNA"/>
</dbReference>
<protein>
    <submittedName>
        <fullName evidence="6">DoxX family membrane protein</fullName>
    </submittedName>
</protein>
<accession>A0ABN1D3T2</accession>
<keyword evidence="7" id="KW-1185">Reference proteome</keyword>
<dbReference type="RefSeq" id="WP_009944977.1">
    <property type="nucleotide sequence ID" value="NZ_BAAAGS010000022.1"/>
</dbReference>
<proteinExistence type="predicted"/>